<dbReference type="KEGG" id="gru:GCWB2_10985"/>
<dbReference type="RefSeq" id="WP_119032100.1">
    <property type="nucleotide sequence ID" value="NZ_CP022580.1"/>
</dbReference>
<name>A0AAW4G686_GORRU</name>
<evidence type="ECO:0000256" key="1">
    <source>
        <dbReference type="ARBA" id="ARBA00004651"/>
    </source>
</evidence>
<feature type="transmembrane region" description="Helical" evidence="7">
    <location>
        <begin position="80"/>
        <end position="97"/>
    </location>
</feature>
<gene>
    <name evidence="8" type="ORF">JTZ10_15350</name>
</gene>
<dbReference type="PANTHER" id="PTHR43124:SF3">
    <property type="entry name" value="CHLORAMPHENICOL EFFLUX PUMP RV0191"/>
    <property type="match status" value="1"/>
</dbReference>
<sequence length="430" mass="43907">MKRTFSFGPGHETLVIVTGIAFIAATYGLVRLAYGLFLPDIQTDLALDSAGAGYISTGSSLVYCLAALCGFFFGRQFPRMLIIVATATAACGVWGMAAATHLVIFGLSAVIASVGAGLASPAMVSVVRRNIAAKRVDRGQSMVNSGTGPGLVGAGLLALLFLPGWRLTWVVIGVITVLISAALLTADRPDPAERDEHAKALSADWVRRHRTALTVAVLLGVASSAMWTYGRVILVDTGGSSQRGTIVAWIMIGIGGAAVALTATPLARWSATSAWTLSCGTMTVGILVVAAVPGQLIVSLVGCLLFGWGFTSSTSALIAWTSTIDAARSAAGTALLFIALMFGQAVGATALGAIITAASYGAAFVVAAAVATMSIVVSTLDRTDRRADAVAADASVDSVRAPSLEPGQQLSAGPAPAEREAGELGARQCH</sequence>
<feature type="transmembrane region" description="Helical" evidence="7">
    <location>
        <begin position="274"/>
        <end position="292"/>
    </location>
</feature>
<evidence type="ECO:0000256" key="5">
    <source>
        <dbReference type="ARBA" id="ARBA00023136"/>
    </source>
</evidence>
<evidence type="ECO:0000256" key="4">
    <source>
        <dbReference type="ARBA" id="ARBA00022989"/>
    </source>
</evidence>
<dbReference type="InterPro" id="IPR011701">
    <property type="entry name" value="MFS"/>
</dbReference>
<evidence type="ECO:0000256" key="3">
    <source>
        <dbReference type="ARBA" id="ARBA00022692"/>
    </source>
</evidence>
<accession>A0AAW4G686</accession>
<dbReference type="SUPFAM" id="SSF103473">
    <property type="entry name" value="MFS general substrate transporter"/>
    <property type="match status" value="1"/>
</dbReference>
<dbReference type="Gene3D" id="1.20.1250.20">
    <property type="entry name" value="MFS general substrate transporter like domains"/>
    <property type="match status" value="1"/>
</dbReference>
<dbReference type="GO" id="GO:0005886">
    <property type="term" value="C:plasma membrane"/>
    <property type="evidence" value="ECO:0007669"/>
    <property type="project" value="UniProtKB-SubCell"/>
</dbReference>
<feature type="transmembrane region" description="Helical" evidence="7">
    <location>
        <begin position="103"/>
        <end position="127"/>
    </location>
</feature>
<proteinExistence type="predicted"/>
<dbReference type="InterPro" id="IPR036259">
    <property type="entry name" value="MFS_trans_sf"/>
</dbReference>
<dbReference type="PANTHER" id="PTHR43124">
    <property type="entry name" value="PURINE EFFLUX PUMP PBUE"/>
    <property type="match status" value="1"/>
</dbReference>
<feature type="transmembrane region" description="Helical" evidence="7">
    <location>
        <begin position="54"/>
        <end position="73"/>
    </location>
</feature>
<evidence type="ECO:0000256" key="2">
    <source>
        <dbReference type="ARBA" id="ARBA00022475"/>
    </source>
</evidence>
<keyword evidence="5 7" id="KW-0472">Membrane</keyword>
<dbReference type="AlphaFoldDB" id="A0AAW4G686"/>
<dbReference type="GO" id="GO:0022857">
    <property type="term" value="F:transmembrane transporter activity"/>
    <property type="evidence" value="ECO:0007669"/>
    <property type="project" value="InterPro"/>
</dbReference>
<feature type="transmembrane region" description="Helical" evidence="7">
    <location>
        <begin position="212"/>
        <end position="234"/>
    </location>
</feature>
<keyword evidence="2" id="KW-1003">Cell membrane</keyword>
<feature type="transmembrane region" description="Helical" evidence="7">
    <location>
        <begin position="246"/>
        <end position="267"/>
    </location>
</feature>
<feature type="transmembrane region" description="Helical" evidence="7">
    <location>
        <begin position="298"/>
        <end position="320"/>
    </location>
</feature>
<organism evidence="8 9">
    <name type="scientific">Gordonia rubripertincta</name>
    <name type="common">Rhodococcus corallinus</name>
    <dbReference type="NCBI Taxonomy" id="36822"/>
    <lineage>
        <taxon>Bacteria</taxon>
        <taxon>Bacillati</taxon>
        <taxon>Actinomycetota</taxon>
        <taxon>Actinomycetes</taxon>
        <taxon>Mycobacteriales</taxon>
        <taxon>Gordoniaceae</taxon>
        <taxon>Gordonia</taxon>
    </lineage>
</organism>
<comment type="caution">
    <text evidence="8">The sequence shown here is derived from an EMBL/GenBank/DDBJ whole genome shotgun (WGS) entry which is preliminary data.</text>
</comment>
<dbReference type="EMBL" id="JAFFGU010000006">
    <property type="protein sequence ID" value="MBM7279126.1"/>
    <property type="molecule type" value="Genomic_DNA"/>
</dbReference>
<dbReference type="Pfam" id="PF07690">
    <property type="entry name" value="MFS_1"/>
    <property type="match status" value="1"/>
</dbReference>
<feature type="transmembrane region" description="Helical" evidence="7">
    <location>
        <begin position="332"/>
        <end position="355"/>
    </location>
</feature>
<dbReference type="InterPro" id="IPR050189">
    <property type="entry name" value="MFS_Efflux_Transporters"/>
</dbReference>
<feature type="transmembrane region" description="Helical" evidence="7">
    <location>
        <begin position="139"/>
        <end position="161"/>
    </location>
</feature>
<evidence type="ECO:0000313" key="9">
    <source>
        <dbReference type="Proteomes" id="UP001195196"/>
    </source>
</evidence>
<keyword evidence="4 7" id="KW-1133">Transmembrane helix</keyword>
<comment type="subcellular location">
    <subcellularLocation>
        <location evidence="1">Cell membrane</location>
        <topology evidence="1">Multi-pass membrane protein</topology>
    </subcellularLocation>
</comment>
<dbReference type="Proteomes" id="UP001195196">
    <property type="component" value="Unassembled WGS sequence"/>
</dbReference>
<evidence type="ECO:0000256" key="6">
    <source>
        <dbReference type="SAM" id="MobiDB-lite"/>
    </source>
</evidence>
<protein>
    <submittedName>
        <fullName evidence="8">MFS transporter</fullName>
    </submittedName>
</protein>
<keyword evidence="3 7" id="KW-0812">Transmembrane</keyword>
<feature type="transmembrane region" description="Helical" evidence="7">
    <location>
        <begin position="12"/>
        <end position="34"/>
    </location>
</feature>
<evidence type="ECO:0000313" key="8">
    <source>
        <dbReference type="EMBL" id="MBM7279126.1"/>
    </source>
</evidence>
<feature type="transmembrane region" description="Helical" evidence="7">
    <location>
        <begin position="167"/>
        <end position="186"/>
    </location>
</feature>
<feature type="region of interest" description="Disordered" evidence="6">
    <location>
        <begin position="402"/>
        <end position="430"/>
    </location>
</feature>
<evidence type="ECO:0000256" key="7">
    <source>
        <dbReference type="SAM" id="Phobius"/>
    </source>
</evidence>
<reference evidence="8" key="1">
    <citation type="submission" date="2021-02" db="EMBL/GenBank/DDBJ databases">
        <title>Taxonomy, biology and ecology of Rhodococcus bacteria occurring in California pistachio and other woody hosts as revealed by genome sequence analyses.</title>
        <authorList>
            <person name="Riely B."/>
            <person name="Gai Y."/>
        </authorList>
    </citation>
    <scope>NUCLEOTIDE SEQUENCE</scope>
    <source>
        <strain evidence="8">BP-295</strain>
    </source>
</reference>
<feature type="transmembrane region" description="Helical" evidence="7">
    <location>
        <begin position="361"/>
        <end position="380"/>
    </location>
</feature>